<dbReference type="SUPFAM" id="SSF51182">
    <property type="entry name" value="RmlC-like cupins"/>
    <property type="match status" value="1"/>
</dbReference>
<name>A0A7X2N521_9FIRM</name>
<dbReference type="InterPro" id="IPR013096">
    <property type="entry name" value="Cupin_2"/>
</dbReference>
<dbReference type="SMART" id="SM00530">
    <property type="entry name" value="HTH_XRE"/>
    <property type="match status" value="1"/>
</dbReference>
<dbReference type="Gene3D" id="2.60.120.10">
    <property type="entry name" value="Jelly Rolls"/>
    <property type="match status" value="1"/>
</dbReference>
<dbReference type="CDD" id="cd02209">
    <property type="entry name" value="cupin_XRE_C"/>
    <property type="match status" value="1"/>
</dbReference>
<dbReference type="Gene3D" id="1.10.260.40">
    <property type="entry name" value="lambda repressor-like DNA-binding domains"/>
    <property type="match status" value="1"/>
</dbReference>
<dbReference type="InterPro" id="IPR050807">
    <property type="entry name" value="TransReg_Diox_bact_type"/>
</dbReference>
<dbReference type="InterPro" id="IPR011051">
    <property type="entry name" value="RmlC_Cupin_sf"/>
</dbReference>
<dbReference type="InterPro" id="IPR014710">
    <property type="entry name" value="RmlC-like_jellyroll"/>
</dbReference>
<dbReference type="SUPFAM" id="SSF47413">
    <property type="entry name" value="lambda repressor-like DNA-binding domains"/>
    <property type="match status" value="1"/>
</dbReference>
<accession>A0A7X2N521</accession>
<evidence type="ECO:0000259" key="2">
    <source>
        <dbReference type="PROSITE" id="PS50943"/>
    </source>
</evidence>
<dbReference type="EMBL" id="VUMM01000023">
    <property type="protein sequence ID" value="MSS02183.1"/>
    <property type="molecule type" value="Genomic_DNA"/>
</dbReference>
<dbReference type="CDD" id="cd00093">
    <property type="entry name" value="HTH_XRE"/>
    <property type="match status" value="1"/>
</dbReference>
<keyword evidence="4" id="KW-1185">Reference proteome</keyword>
<dbReference type="GO" id="GO:0003677">
    <property type="term" value="F:DNA binding"/>
    <property type="evidence" value="ECO:0007669"/>
    <property type="project" value="UniProtKB-KW"/>
</dbReference>
<dbReference type="Pfam" id="PF01381">
    <property type="entry name" value="HTH_3"/>
    <property type="match status" value="1"/>
</dbReference>
<comment type="caution">
    <text evidence="3">The sequence shown here is derived from an EMBL/GenBank/DDBJ whole genome shotgun (WGS) entry which is preliminary data.</text>
</comment>
<dbReference type="PROSITE" id="PS50943">
    <property type="entry name" value="HTH_CROC1"/>
    <property type="match status" value="1"/>
</dbReference>
<dbReference type="GO" id="GO:0003700">
    <property type="term" value="F:DNA-binding transcription factor activity"/>
    <property type="evidence" value="ECO:0007669"/>
    <property type="project" value="TreeGrafter"/>
</dbReference>
<dbReference type="PANTHER" id="PTHR46797">
    <property type="entry name" value="HTH-TYPE TRANSCRIPTIONAL REGULATOR"/>
    <property type="match status" value="1"/>
</dbReference>
<feature type="domain" description="HTH cro/C1-type" evidence="2">
    <location>
        <begin position="7"/>
        <end position="61"/>
    </location>
</feature>
<organism evidence="3 4">
    <name type="scientific">Floccifex porci</name>
    <dbReference type="NCBI Taxonomy" id="2606629"/>
    <lineage>
        <taxon>Bacteria</taxon>
        <taxon>Bacillati</taxon>
        <taxon>Bacillota</taxon>
        <taxon>Erysipelotrichia</taxon>
        <taxon>Erysipelotrichales</taxon>
        <taxon>Erysipelotrichaceae</taxon>
        <taxon>Floccifex</taxon>
    </lineage>
</organism>
<evidence type="ECO:0000256" key="1">
    <source>
        <dbReference type="ARBA" id="ARBA00023125"/>
    </source>
</evidence>
<gene>
    <name evidence="3" type="ORF">FYJ50_08810</name>
</gene>
<evidence type="ECO:0000313" key="3">
    <source>
        <dbReference type="EMBL" id="MSS02183.1"/>
    </source>
</evidence>
<sequence>MEIGKKIKELRLRNNLTLEELASRSELTKGFLSQVERDLTSPSIATLEDILEALGTDLAHFFSEEKNEQVVFRQSDFFVDEREDSIIEWIVPNAQKNKMEPIILTLLPKEQSFEMTSFDGEEFGYVLSGSVQLVIGKNIFKINKGETFYLNGKETHYLYNYTNKNTRILWVTTPPMF</sequence>
<dbReference type="PANTHER" id="PTHR46797:SF2">
    <property type="entry name" value="TRANSCRIPTIONAL REGULATOR"/>
    <property type="match status" value="1"/>
</dbReference>
<keyword evidence="1" id="KW-0238">DNA-binding</keyword>
<dbReference type="GO" id="GO:0005829">
    <property type="term" value="C:cytosol"/>
    <property type="evidence" value="ECO:0007669"/>
    <property type="project" value="TreeGrafter"/>
</dbReference>
<dbReference type="InterPro" id="IPR001387">
    <property type="entry name" value="Cro/C1-type_HTH"/>
</dbReference>
<dbReference type="InterPro" id="IPR010982">
    <property type="entry name" value="Lambda_DNA-bd_dom_sf"/>
</dbReference>
<dbReference type="Proteomes" id="UP000470082">
    <property type="component" value="Unassembled WGS sequence"/>
</dbReference>
<dbReference type="Pfam" id="PF07883">
    <property type="entry name" value="Cupin_2"/>
    <property type="match status" value="1"/>
</dbReference>
<evidence type="ECO:0000313" key="4">
    <source>
        <dbReference type="Proteomes" id="UP000470082"/>
    </source>
</evidence>
<dbReference type="RefSeq" id="WP_154461154.1">
    <property type="nucleotide sequence ID" value="NZ_JAQYTQ010000026.1"/>
</dbReference>
<dbReference type="AlphaFoldDB" id="A0A7X2N521"/>
<reference evidence="3 4" key="1">
    <citation type="submission" date="2019-08" db="EMBL/GenBank/DDBJ databases">
        <title>In-depth cultivation of the pig gut microbiome towards novel bacterial diversity and tailored functional studies.</title>
        <authorList>
            <person name="Wylensek D."/>
            <person name="Hitch T.C.A."/>
            <person name="Clavel T."/>
        </authorList>
    </citation>
    <scope>NUCLEOTIDE SEQUENCE [LARGE SCALE GENOMIC DNA]</scope>
    <source>
        <strain evidence="3 4">LKV-178-WT-2G</strain>
    </source>
</reference>
<proteinExistence type="predicted"/>
<protein>
    <submittedName>
        <fullName evidence="3">Helix-turn-helix domain-containing protein</fullName>
    </submittedName>
</protein>